<dbReference type="PANTHER" id="PTHR43265">
    <property type="entry name" value="ESTERASE ESTD"/>
    <property type="match status" value="1"/>
</dbReference>
<feature type="signal peptide" evidence="2">
    <location>
        <begin position="1"/>
        <end position="25"/>
    </location>
</feature>
<feature type="transmembrane region" description="Helical" evidence="1">
    <location>
        <begin position="398"/>
        <end position="419"/>
    </location>
</feature>
<dbReference type="Pfam" id="PF00326">
    <property type="entry name" value="Peptidase_S9"/>
    <property type="match status" value="1"/>
</dbReference>
<keyword evidence="5" id="KW-1185">Reference proteome</keyword>
<evidence type="ECO:0000313" key="5">
    <source>
        <dbReference type="Proteomes" id="UP000533598"/>
    </source>
</evidence>
<reference evidence="4 5" key="1">
    <citation type="submission" date="2020-08" db="EMBL/GenBank/DDBJ databases">
        <title>Sequencing the genomes of 1000 actinobacteria strains.</title>
        <authorList>
            <person name="Klenk H.-P."/>
        </authorList>
    </citation>
    <scope>NUCLEOTIDE SEQUENCE [LARGE SCALE GENOMIC DNA]</scope>
    <source>
        <strain evidence="4 5">DSM 44230</strain>
    </source>
</reference>
<dbReference type="SUPFAM" id="SSF53474">
    <property type="entry name" value="alpha/beta-Hydrolases"/>
    <property type="match status" value="1"/>
</dbReference>
<dbReference type="Gene3D" id="3.40.50.1820">
    <property type="entry name" value="alpha/beta hydrolase"/>
    <property type="match status" value="1"/>
</dbReference>
<accession>A0A7W7FVL0</accession>
<dbReference type="GO" id="GO:0052689">
    <property type="term" value="F:carboxylic ester hydrolase activity"/>
    <property type="evidence" value="ECO:0007669"/>
    <property type="project" value="TreeGrafter"/>
</dbReference>
<evidence type="ECO:0000256" key="2">
    <source>
        <dbReference type="SAM" id="SignalP"/>
    </source>
</evidence>
<dbReference type="PANTHER" id="PTHR43265:SF1">
    <property type="entry name" value="ESTERASE ESTD"/>
    <property type="match status" value="1"/>
</dbReference>
<dbReference type="EMBL" id="JACHMH010000001">
    <property type="protein sequence ID" value="MBB4679160.1"/>
    <property type="molecule type" value="Genomic_DNA"/>
</dbReference>
<protein>
    <submittedName>
        <fullName evidence="4">Dienelactone hydrolase</fullName>
    </submittedName>
</protein>
<keyword evidence="2" id="KW-0732">Signal</keyword>
<keyword evidence="1" id="KW-0472">Membrane</keyword>
<dbReference type="InterPro" id="IPR029058">
    <property type="entry name" value="AB_hydrolase_fold"/>
</dbReference>
<gene>
    <name evidence="4" type="ORF">HNR67_005278</name>
</gene>
<feature type="transmembrane region" description="Helical" evidence="1">
    <location>
        <begin position="359"/>
        <end position="378"/>
    </location>
</feature>
<organism evidence="4 5">
    <name type="scientific">Crossiella cryophila</name>
    <dbReference type="NCBI Taxonomy" id="43355"/>
    <lineage>
        <taxon>Bacteria</taxon>
        <taxon>Bacillati</taxon>
        <taxon>Actinomycetota</taxon>
        <taxon>Actinomycetes</taxon>
        <taxon>Pseudonocardiales</taxon>
        <taxon>Pseudonocardiaceae</taxon>
        <taxon>Crossiella</taxon>
    </lineage>
</organism>
<keyword evidence="4" id="KW-0378">Hydrolase</keyword>
<sequence length="453" mass="48728">MLLRIKLATLLATVATLATALPGNAQPAAKAEQTSFTRDGLSFPAIVTSPGTPGRHPAVVLISGSGATEADNMLPEAQAFARAGIVALTYRKRTVGYSKVHRDYTQLADDALAGMAQLIKDRPDVDPARIGLLGFSEGGWVAPLAATRSEAVKFLITVGANGLTPARQETWAVANRVRWHGIQGSMGHMLRTAMRQVTEGGVFPEPFYDPVPTLAKVTVPVLAVWGGHDVLTPPGESLEVYRDTFARTGHRHHTLKTYPDGQHRILGTDDRGFTKRADYQPGYLNLLGEWVNTVAFGPPVSTVDAPAKQDARTLPREPLGWWEAGWSQLAVLALLLIAFLGYGIGALRRTRSVRPARWLAGLGSAAVLGALGYVGFLFTSNAFYVGGPIILGRPLPWLAVQLLWVATVVAGVFTALAWRRERASVTARFRLPLLLAGTAVLVPFGLYWGLLLP</sequence>
<comment type="caution">
    <text evidence="4">The sequence shown here is derived from an EMBL/GenBank/DDBJ whole genome shotgun (WGS) entry which is preliminary data.</text>
</comment>
<keyword evidence="1" id="KW-0812">Transmembrane</keyword>
<evidence type="ECO:0000256" key="1">
    <source>
        <dbReference type="SAM" id="Phobius"/>
    </source>
</evidence>
<name>A0A7W7FVL0_9PSEU</name>
<dbReference type="GO" id="GO:0006508">
    <property type="term" value="P:proteolysis"/>
    <property type="evidence" value="ECO:0007669"/>
    <property type="project" value="InterPro"/>
</dbReference>
<dbReference type="AlphaFoldDB" id="A0A7W7FVL0"/>
<feature type="transmembrane region" description="Helical" evidence="1">
    <location>
        <begin position="326"/>
        <end position="347"/>
    </location>
</feature>
<feature type="chain" id="PRO_5038941666" evidence="2">
    <location>
        <begin position="26"/>
        <end position="453"/>
    </location>
</feature>
<dbReference type="GO" id="GO:0008236">
    <property type="term" value="F:serine-type peptidase activity"/>
    <property type="evidence" value="ECO:0007669"/>
    <property type="project" value="InterPro"/>
</dbReference>
<keyword evidence="1" id="KW-1133">Transmembrane helix</keyword>
<feature type="domain" description="Peptidase S9 prolyl oligopeptidase catalytic" evidence="3">
    <location>
        <begin position="107"/>
        <end position="269"/>
    </location>
</feature>
<dbReference type="InterPro" id="IPR001375">
    <property type="entry name" value="Peptidase_S9_cat"/>
</dbReference>
<proteinExistence type="predicted"/>
<dbReference type="RefSeq" id="WP_312988101.1">
    <property type="nucleotide sequence ID" value="NZ_BAAAUI010000025.1"/>
</dbReference>
<dbReference type="Proteomes" id="UP000533598">
    <property type="component" value="Unassembled WGS sequence"/>
</dbReference>
<evidence type="ECO:0000313" key="4">
    <source>
        <dbReference type="EMBL" id="MBB4679160.1"/>
    </source>
</evidence>
<dbReference type="InterPro" id="IPR053145">
    <property type="entry name" value="AB_hydrolase_Est10"/>
</dbReference>
<evidence type="ECO:0000259" key="3">
    <source>
        <dbReference type="Pfam" id="PF00326"/>
    </source>
</evidence>
<feature type="transmembrane region" description="Helical" evidence="1">
    <location>
        <begin position="431"/>
        <end position="450"/>
    </location>
</feature>